<evidence type="ECO:0000256" key="10">
    <source>
        <dbReference type="ARBA" id="ARBA00022695"/>
    </source>
</evidence>
<evidence type="ECO:0000259" key="22">
    <source>
        <dbReference type="Pfam" id="PF01467"/>
    </source>
</evidence>
<dbReference type="InterPro" id="IPR004821">
    <property type="entry name" value="Cyt_trans-like"/>
</dbReference>
<name>A0A8C4S672_ERPCA</name>
<dbReference type="GeneTree" id="ENSGT00950000183179"/>
<comment type="subcellular location">
    <subcellularLocation>
        <location evidence="3">Nucleus</location>
    </subcellularLocation>
</comment>
<dbReference type="Gene3D" id="3.40.50.620">
    <property type="entry name" value="HUPs"/>
    <property type="match status" value="1"/>
</dbReference>
<comment type="catalytic activity">
    <reaction evidence="17">
        <text>nicotinate beta-D-ribonucleotide + ATP + H(+) = deamido-NAD(+) + diphosphate</text>
        <dbReference type="Rhea" id="RHEA:22860"/>
        <dbReference type="ChEBI" id="CHEBI:15378"/>
        <dbReference type="ChEBI" id="CHEBI:30616"/>
        <dbReference type="ChEBI" id="CHEBI:33019"/>
        <dbReference type="ChEBI" id="CHEBI:57502"/>
        <dbReference type="ChEBI" id="CHEBI:58437"/>
        <dbReference type="EC" id="2.7.7.18"/>
    </reaction>
    <physiologicalReaction direction="left-to-right" evidence="17">
        <dbReference type="Rhea" id="RHEA:22861"/>
    </physiologicalReaction>
    <physiologicalReaction direction="right-to-left" evidence="17">
        <dbReference type="Rhea" id="RHEA:22862"/>
    </physiologicalReaction>
</comment>
<dbReference type="CDD" id="cd09286">
    <property type="entry name" value="NMNAT_Eukarya"/>
    <property type="match status" value="1"/>
</dbReference>
<evidence type="ECO:0000256" key="6">
    <source>
        <dbReference type="ARBA" id="ARBA00007064"/>
    </source>
</evidence>
<evidence type="ECO:0000256" key="8">
    <source>
        <dbReference type="ARBA" id="ARBA00022642"/>
    </source>
</evidence>
<evidence type="ECO:0000256" key="18">
    <source>
        <dbReference type="ARBA" id="ARBA00048969"/>
    </source>
</evidence>
<dbReference type="AlphaFoldDB" id="A0A8C4S672"/>
<dbReference type="Proteomes" id="UP000694620">
    <property type="component" value="Chromosome 8"/>
</dbReference>
<reference evidence="23" key="3">
    <citation type="submission" date="2025-09" db="UniProtKB">
        <authorList>
            <consortium name="Ensembl"/>
        </authorList>
    </citation>
    <scope>IDENTIFICATION</scope>
</reference>
<dbReference type="Pfam" id="PF01467">
    <property type="entry name" value="CTP_transf_like"/>
    <property type="match status" value="1"/>
</dbReference>
<dbReference type="EC" id="2.7.7.18" evidence="20"/>
<reference evidence="23" key="2">
    <citation type="submission" date="2025-08" db="UniProtKB">
        <authorList>
            <consortium name="Ensembl"/>
        </authorList>
    </citation>
    <scope>IDENTIFICATION</scope>
</reference>
<accession>A0A8C4S672</accession>
<protein>
    <recommendedName>
        <fullName evidence="20">Nicotinamide-nucleotide adenylyltransferase</fullName>
        <ecNumber evidence="20">2.7.7.1</ecNumber>
        <ecNumber evidence="20">2.7.7.18</ecNumber>
    </recommendedName>
</protein>
<evidence type="ECO:0000256" key="7">
    <source>
        <dbReference type="ARBA" id="ARBA00022553"/>
    </source>
</evidence>
<evidence type="ECO:0000256" key="2">
    <source>
        <dbReference type="ARBA" id="ARBA00001947"/>
    </source>
</evidence>
<dbReference type="GO" id="GO:0005524">
    <property type="term" value="F:ATP binding"/>
    <property type="evidence" value="ECO:0007669"/>
    <property type="project" value="UniProtKB-KW"/>
</dbReference>
<comment type="cofactor">
    <cofactor evidence="1">
        <name>Mg(2+)</name>
        <dbReference type="ChEBI" id="CHEBI:18420"/>
    </cofactor>
</comment>
<evidence type="ECO:0000256" key="5">
    <source>
        <dbReference type="ARBA" id="ARBA00005019"/>
    </source>
</evidence>
<dbReference type="EC" id="2.7.7.1" evidence="20"/>
<gene>
    <name evidence="23" type="primary">NMNAT1</name>
</gene>
<feature type="domain" description="Cytidyltransferase-like" evidence="22">
    <location>
        <begin position="90"/>
        <end position="304"/>
    </location>
</feature>
<keyword evidence="7" id="KW-0597">Phosphoprotein</keyword>
<comment type="similarity">
    <text evidence="6 20">Belongs to the eukaryotic NMN adenylyltransferase family.</text>
</comment>
<organism evidence="23 24">
    <name type="scientific">Erpetoichthys calabaricus</name>
    <name type="common">Rope fish</name>
    <name type="synonym">Calamoichthys calabaricus</name>
    <dbReference type="NCBI Taxonomy" id="27687"/>
    <lineage>
        <taxon>Eukaryota</taxon>
        <taxon>Metazoa</taxon>
        <taxon>Chordata</taxon>
        <taxon>Craniata</taxon>
        <taxon>Vertebrata</taxon>
        <taxon>Euteleostomi</taxon>
        <taxon>Actinopterygii</taxon>
        <taxon>Polypteriformes</taxon>
        <taxon>Polypteridae</taxon>
        <taxon>Erpetoichthys</taxon>
    </lineage>
</organism>
<evidence type="ECO:0000256" key="3">
    <source>
        <dbReference type="ARBA" id="ARBA00004123"/>
    </source>
</evidence>
<evidence type="ECO:0000256" key="15">
    <source>
        <dbReference type="ARBA" id="ARBA00023027"/>
    </source>
</evidence>
<comment type="pathway">
    <text evidence="5">Cofactor biosynthesis; NAD(+) biosynthesis; deamido-NAD(+) from nicotinate D-ribonucleotide: step 1/1.</text>
</comment>
<keyword evidence="9 20" id="KW-0808">Transferase</keyword>
<keyword evidence="12" id="KW-0862">Zinc</keyword>
<dbReference type="Ensembl" id="ENSECRT00000010122.1">
    <property type="protein sequence ID" value="ENSECRP00000009957.1"/>
    <property type="gene ID" value="ENSECRG00000006659.1"/>
</dbReference>
<dbReference type="PANTHER" id="PTHR12039">
    <property type="entry name" value="NICOTINAMIDE MONONUCLEOTIDE ADENYLYLTRANSFERASE"/>
    <property type="match status" value="1"/>
</dbReference>
<evidence type="ECO:0000313" key="23">
    <source>
        <dbReference type="Ensembl" id="ENSECRP00000009957.1"/>
    </source>
</evidence>
<dbReference type="GO" id="GO:0004515">
    <property type="term" value="F:nicotinate-nucleotide adenylyltransferase activity"/>
    <property type="evidence" value="ECO:0007669"/>
    <property type="project" value="UniProtKB-EC"/>
</dbReference>
<feature type="region of interest" description="Disordered" evidence="21">
    <location>
        <begin position="190"/>
        <end position="219"/>
    </location>
</feature>
<evidence type="ECO:0000256" key="21">
    <source>
        <dbReference type="SAM" id="MobiDB-lite"/>
    </source>
</evidence>
<keyword evidence="10 20" id="KW-0548">Nucleotidyltransferase</keyword>
<evidence type="ECO:0000256" key="17">
    <source>
        <dbReference type="ARBA" id="ARBA00048514"/>
    </source>
</evidence>
<keyword evidence="11 20" id="KW-0547">Nucleotide-binding</keyword>
<dbReference type="GO" id="GO:0000309">
    <property type="term" value="F:nicotinamide-nucleotide adenylyltransferase activity"/>
    <property type="evidence" value="ECO:0007669"/>
    <property type="project" value="UniProtKB-EC"/>
</dbReference>
<reference evidence="23" key="1">
    <citation type="submission" date="2021-06" db="EMBL/GenBank/DDBJ databases">
        <authorList>
            <consortium name="Wellcome Sanger Institute Data Sharing"/>
        </authorList>
    </citation>
    <scope>NUCLEOTIDE SEQUENCE [LARGE SCALE GENOMIC DNA]</scope>
</reference>
<keyword evidence="13 20" id="KW-0067">ATP-binding</keyword>
<dbReference type="GO" id="GO:0009435">
    <property type="term" value="P:NAD+ biosynthetic process"/>
    <property type="evidence" value="ECO:0007669"/>
    <property type="project" value="UniProtKB-UniPathway"/>
</dbReference>
<evidence type="ECO:0000256" key="12">
    <source>
        <dbReference type="ARBA" id="ARBA00022833"/>
    </source>
</evidence>
<dbReference type="SUPFAM" id="SSF52374">
    <property type="entry name" value="Nucleotidylyl transferase"/>
    <property type="match status" value="1"/>
</dbReference>
<keyword evidence="24" id="KW-1185">Reference proteome</keyword>
<evidence type="ECO:0000256" key="19">
    <source>
        <dbReference type="ARBA" id="ARBA00064648"/>
    </source>
</evidence>
<evidence type="ECO:0000256" key="4">
    <source>
        <dbReference type="ARBA" id="ARBA00004658"/>
    </source>
</evidence>
<evidence type="ECO:0000256" key="16">
    <source>
        <dbReference type="ARBA" id="ARBA00023242"/>
    </source>
</evidence>
<evidence type="ECO:0000256" key="9">
    <source>
        <dbReference type="ARBA" id="ARBA00022679"/>
    </source>
</evidence>
<dbReference type="InterPro" id="IPR005248">
    <property type="entry name" value="NadD/NMNAT"/>
</dbReference>
<evidence type="ECO:0000313" key="24">
    <source>
        <dbReference type="Proteomes" id="UP000694620"/>
    </source>
</evidence>
<comment type="subunit">
    <text evidence="19">Homohexamer. Interacts with ADPRT/PARP1.</text>
</comment>
<dbReference type="InterPro" id="IPR014729">
    <property type="entry name" value="Rossmann-like_a/b/a_fold"/>
</dbReference>
<dbReference type="FunFam" id="3.40.50.620:FF:000101">
    <property type="entry name" value="Nicotinamide-nucleotide adenylyltransferase"/>
    <property type="match status" value="1"/>
</dbReference>
<evidence type="ECO:0000256" key="11">
    <source>
        <dbReference type="ARBA" id="ARBA00022741"/>
    </source>
</evidence>
<evidence type="ECO:0000256" key="14">
    <source>
        <dbReference type="ARBA" id="ARBA00022842"/>
    </source>
</evidence>
<feature type="compositionally biased region" description="Basic residues" evidence="21">
    <location>
        <begin position="196"/>
        <end position="205"/>
    </location>
</feature>
<proteinExistence type="inferred from homology"/>
<evidence type="ECO:0000256" key="13">
    <source>
        <dbReference type="ARBA" id="ARBA00022840"/>
    </source>
</evidence>
<comment type="pathway">
    <text evidence="4 20">Cofactor biosynthesis; NAD(+) biosynthesis; NAD(+) from nicotinamide D-ribonucleotide: step 1/1.</text>
</comment>
<evidence type="ECO:0000256" key="1">
    <source>
        <dbReference type="ARBA" id="ARBA00001946"/>
    </source>
</evidence>
<sequence length="353" mass="40262">MYVCLRPLGVLLYSSLGGKSCVVTRNRIERHTSTVTNDRLFWANKENTAVARSVEQAHQLLGSPDLCYWKPSSCLNDMDKSDTRTSVVLLACGSFNPITNMHLRLFELARDYLHETGKYKVTKGIISPVGDGYKKKGLIDACHRVEMAKLACASSDWVTVDSWESQQKEWLETVKVIRYHHERLFSIGNHEEGNHNVKKNRKRKLPLNESPDSVKMSSNEHKGAPELKLLCGADLLESFGIPNLWKEKDIMEIVGKHGLICITRAGCNVQNFIYQSDILWTHRNNIHLVPEWIPNEISATKVRQALRRGQSVRYLLPDSVVKYIDKYELYNSESEEKNANAVLEPLKRNTPKS</sequence>
<keyword evidence="15 20" id="KW-0520">NAD</keyword>
<dbReference type="GO" id="GO:0005634">
    <property type="term" value="C:nucleus"/>
    <property type="evidence" value="ECO:0007669"/>
    <property type="project" value="UniProtKB-SubCell"/>
</dbReference>
<comment type="cofactor">
    <cofactor evidence="2">
        <name>Zn(2+)</name>
        <dbReference type="ChEBI" id="CHEBI:29105"/>
    </cofactor>
</comment>
<comment type="catalytic activity">
    <reaction evidence="18">
        <text>beta-nicotinamide D-ribonucleotide + ATP + H(+) = diphosphate + NAD(+)</text>
        <dbReference type="Rhea" id="RHEA:21360"/>
        <dbReference type="ChEBI" id="CHEBI:14649"/>
        <dbReference type="ChEBI" id="CHEBI:15378"/>
        <dbReference type="ChEBI" id="CHEBI:30616"/>
        <dbReference type="ChEBI" id="CHEBI:33019"/>
        <dbReference type="ChEBI" id="CHEBI:57540"/>
        <dbReference type="EC" id="2.7.7.1"/>
    </reaction>
    <physiologicalReaction direction="left-to-right" evidence="18">
        <dbReference type="Rhea" id="RHEA:21361"/>
    </physiologicalReaction>
    <physiologicalReaction direction="right-to-left" evidence="18">
        <dbReference type="Rhea" id="RHEA:21362"/>
    </physiologicalReaction>
</comment>
<evidence type="ECO:0000256" key="20">
    <source>
        <dbReference type="RuleBase" id="RU362021"/>
    </source>
</evidence>
<dbReference type="UniPathway" id="UPA00253">
    <property type="reaction ID" value="UER00332"/>
</dbReference>
<keyword evidence="8 20" id="KW-0662">Pyridine nucleotide biosynthesis</keyword>
<dbReference type="PANTHER" id="PTHR12039:SF21">
    <property type="entry name" value="NICOTINAMIDE_NICOTINIC ACID MONONUCLEOTIDE ADENYLYLTRANSFERASE 1"/>
    <property type="match status" value="1"/>
</dbReference>
<dbReference type="InterPro" id="IPR051182">
    <property type="entry name" value="Euk_NMN_adenylyltrnsfrase"/>
</dbReference>
<dbReference type="NCBIfam" id="TIGR00482">
    <property type="entry name" value="nicotinate (nicotinamide) nucleotide adenylyltransferase"/>
    <property type="match status" value="1"/>
</dbReference>
<keyword evidence="14" id="KW-0460">Magnesium</keyword>
<dbReference type="InterPro" id="IPR045094">
    <property type="entry name" value="NMNAT_euk"/>
</dbReference>
<keyword evidence="16" id="KW-0539">Nucleus</keyword>